<evidence type="ECO:0000259" key="1">
    <source>
        <dbReference type="Pfam" id="PF01872"/>
    </source>
</evidence>
<accession>A0A8J4E1G1</accession>
<reference evidence="2" key="1">
    <citation type="submission" date="2021-01" db="EMBL/GenBank/DDBJ databases">
        <title>Whole genome shotgun sequence of Virgisporangium aurantiacum NBRC 16421.</title>
        <authorList>
            <person name="Komaki H."/>
            <person name="Tamura T."/>
        </authorList>
    </citation>
    <scope>NUCLEOTIDE SEQUENCE</scope>
    <source>
        <strain evidence="2">NBRC 16421</strain>
    </source>
</reference>
<keyword evidence="3" id="KW-1185">Reference proteome</keyword>
<dbReference type="Gene3D" id="3.40.430.10">
    <property type="entry name" value="Dihydrofolate Reductase, subunit A"/>
    <property type="match status" value="1"/>
</dbReference>
<gene>
    <name evidence="2" type="ORF">Vau01_052490</name>
</gene>
<dbReference type="InterPro" id="IPR002734">
    <property type="entry name" value="RibDG_C"/>
</dbReference>
<dbReference type="GO" id="GO:0008703">
    <property type="term" value="F:5-amino-6-(5-phosphoribosylamino)uracil reductase activity"/>
    <property type="evidence" value="ECO:0007669"/>
    <property type="project" value="InterPro"/>
</dbReference>
<organism evidence="2 3">
    <name type="scientific">Virgisporangium aurantiacum</name>
    <dbReference type="NCBI Taxonomy" id="175570"/>
    <lineage>
        <taxon>Bacteria</taxon>
        <taxon>Bacillati</taxon>
        <taxon>Actinomycetota</taxon>
        <taxon>Actinomycetes</taxon>
        <taxon>Micromonosporales</taxon>
        <taxon>Micromonosporaceae</taxon>
        <taxon>Virgisporangium</taxon>
    </lineage>
</organism>
<dbReference type="Pfam" id="PF01872">
    <property type="entry name" value="RibD_C"/>
    <property type="match status" value="1"/>
</dbReference>
<dbReference type="GO" id="GO:0009231">
    <property type="term" value="P:riboflavin biosynthetic process"/>
    <property type="evidence" value="ECO:0007669"/>
    <property type="project" value="InterPro"/>
</dbReference>
<proteinExistence type="predicted"/>
<name>A0A8J4E1G1_9ACTN</name>
<dbReference type="Proteomes" id="UP000612585">
    <property type="component" value="Unassembled WGS sequence"/>
</dbReference>
<dbReference type="SUPFAM" id="SSF53597">
    <property type="entry name" value="Dihydrofolate reductase-like"/>
    <property type="match status" value="1"/>
</dbReference>
<dbReference type="InterPro" id="IPR024072">
    <property type="entry name" value="DHFR-like_dom_sf"/>
</dbReference>
<evidence type="ECO:0000313" key="3">
    <source>
        <dbReference type="Proteomes" id="UP000612585"/>
    </source>
</evidence>
<evidence type="ECO:0000313" key="2">
    <source>
        <dbReference type="EMBL" id="GIJ57733.1"/>
    </source>
</evidence>
<feature type="domain" description="Bacterial bifunctional deaminase-reductase C-terminal" evidence="1">
    <location>
        <begin position="57"/>
        <end position="95"/>
    </location>
</feature>
<dbReference type="EMBL" id="BOPG01000033">
    <property type="protein sequence ID" value="GIJ57733.1"/>
    <property type="molecule type" value="Genomic_DNA"/>
</dbReference>
<comment type="caution">
    <text evidence="2">The sequence shown here is derived from an EMBL/GenBank/DDBJ whole genome shotgun (WGS) entry which is preliminary data.</text>
</comment>
<sequence>MPERLCAAASVRTRRTYCPGVSPTEVRNSRDRCRSLTPARRASVGVLRYGPPSSWTTGVGYVYVQGGYTAQQALAAGVLDEIQVHLIPVLLGGGRR</sequence>
<protein>
    <recommendedName>
        <fullName evidence="1">Bacterial bifunctional deaminase-reductase C-terminal domain-containing protein</fullName>
    </recommendedName>
</protein>
<dbReference type="AlphaFoldDB" id="A0A8J4E1G1"/>